<keyword evidence="9" id="KW-0902">Two-component regulatory system</keyword>
<keyword evidence="8 11" id="KW-1133">Transmembrane helix</keyword>
<evidence type="ECO:0000256" key="8">
    <source>
        <dbReference type="ARBA" id="ARBA00022989"/>
    </source>
</evidence>
<dbReference type="InterPro" id="IPR004358">
    <property type="entry name" value="Sig_transdc_His_kin-like_C"/>
</dbReference>
<keyword evidence="10 11" id="KW-0472">Membrane</keyword>
<dbReference type="InterPro" id="IPR036097">
    <property type="entry name" value="HisK_dim/P_sf"/>
</dbReference>
<dbReference type="InterPro" id="IPR005467">
    <property type="entry name" value="His_kinase_dom"/>
</dbReference>
<feature type="transmembrane region" description="Helical" evidence="11">
    <location>
        <begin position="169"/>
        <end position="188"/>
    </location>
</feature>
<evidence type="ECO:0000256" key="11">
    <source>
        <dbReference type="SAM" id="Phobius"/>
    </source>
</evidence>
<proteinExistence type="predicted"/>
<dbReference type="PRINTS" id="PR00344">
    <property type="entry name" value="BCTRLSENSOR"/>
</dbReference>
<organism evidence="14 15">
    <name type="scientific">Actinomadura vinacea</name>
    <dbReference type="NCBI Taxonomy" id="115336"/>
    <lineage>
        <taxon>Bacteria</taxon>
        <taxon>Bacillati</taxon>
        <taxon>Actinomycetota</taxon>
        <taxon>Actinomycetes</taxon>
        <taxon>Streptosporangiales</taxon>
        <taxon>Thermomonosporaceae</taxon>
        <taxon>Actinomadura</taxon>
    </lineage>
</organism>
<evidence type="ECO:0000256" key="4">
    <source>
        <dbReference type="ARBA" id="ARBA00022553"/>
    </source>
</evidence>
<dbReference type="CDD" id="cd00075">
    <property type="entry name" value="HATPase"/>
    <property type="match status" value="1"/>
</dbReference>
<keyword evidence="7 14" id="KW-0418">Kinase</keyword>
<dbReference type="PROSITE" id="PS50109">
    <property type="entry name" value="HIS_KIN"/>
    <property type="match status" value="1"/>
</dbReference>
<dbReference type="Pfam" id="PF00672">
    <property type="entry name" value="HAMP"/>
    <property type="match status" value="1"/>
</dbReference>
<dbReference type="Gene3D" id="6.10.340.10">
    <property type="match status" value="1"/>
</dbReference>
<dbReference type="SMART" id="SM00304">
    <property type="entry name" value="HAMP"/>
    <property type="match status" value="1"/>
</dbReference>
<dbReference type="GO" id="GO:0016301">
    <property type="term" value="F:kinase activity"/>
    <property type="evidence" value="ECO:0007669"/>
    <property type="project" value="UniProtKB-KW"/>
</dbReference>
<dbReference type="PANTHER" id="PTHR45436:SF5">
    <property type="entry name" value="SENSOR HISTIDINE KINASE TRCS"/>
    <property type="match status" value="1"/>
</dbReference>
<dbReference type="PANTHER" id="PTHR45436">
    <property type="entry name" value="SENSOR HISTIDINE KINASE YKOH"/>
    <property type="match status" value="1"/>
</dbReference>
<evidence type="ECO:0000256" key="6">
    <source>
        <dbReference type="ARBA" id="ARBA00022692"/>
    </source>
</evidence>
<dbReference type="RefSeq" id="WP_344590215.1">
    <property type="nucleotide sequence ID" value="NZ_BAAARW010000012.1"/>
</dbReference>
<sequence length="475" mass="51567">MGRDRAAARTPWARRGGLLDPAIRVRTTAWAVLVAGVLAVALCIGVLVLLRQHDVRDTKGDLARSGSQIVRLIQVGRLVPRLISVELIQVVDGRGVIVSTTNGMAGYPRVDFPPPDPMLTRREGRSCDIEAPDGPCYLVVVYRVERGPYGYLVYAMAPEPGLIPSPRGALLAFLSIPLLMLLAGYVTWQAAGRALRPVEEIRARLDEITATDLQRRVPVPDRNDEVARLAESVNATLDRLEGAVARLRSFVSDASHELRSPLTGLRMELELALSDPERPPDQYETLEAILVNAERLQAVLDDLLAISRLESDPRIAMEEIDLQALADQEVLSRPRRSRFTVTGGEPVIVRGGRSELARLLTNLLDNADRHAESEVTVTVGLVPHAGAADSPRTAVIEVYDDGPGIPPADQERVFERFTRLAESRHRDAGGTGLGLAIARDIAIAHGGSLVLTGRPDGRPGARFVLQLPASSGEPR</sequence>
<keyword evidence="5" id="KW-0808">Transferase</keyword>
<dbReference type="InterPro" id="IPR003660">
    <property type="entry name" value="HAMP_dom"/>
</dbReference>
<dbReference type="SMART" id="SM00387">
    <property type="entry name" value="HATPase_c"/>
    <property type="match status" value="1"/>
</dbReference>
<protein>
    <recommendedName>
        <fullName evidence="3">histidine kinase</fullName>
        <ecNumber evidence="3">2.7.13.3</ecNumber>
    </recommendedName>
</protein>
<dbReference type="CDD" id="cd00082">
    <property type="entry name" value="HisKA"/>
    <property type="match status" value="1"/>
</dbReference>
<dbReference type="Pfam" id="PF02518">
    <property type="entry name" value="HATPase_c"/>
    <property type="match status" value="1"/>
</dbReference>
<dbReference type="PROSITE" id="PS50885">
    <property type="entry name" value="HAMP"/>
    <property type="match status" value="1"/>
</dbReference>
<accession>A0ABN3J5M4</accession>
<keyword evidence="15" id="KW-1185">Reference proteome</keyword>
<gene>
    <name evidence="14" type="ORF">GCM10010191_36940</name>
</gene>
<feature type="domain" description="HAMP" evidence="13">
    <location>
        <begin position="192"/>
        <end position="245"/>
    </location>
</feature>
<evidence type="ECO:0000256" key="7">
    <source>
        <dbReference type="ARBA" id="ARBA00022777"/>
    </source>
</evidence>
<evidence type="ECO:0000259" key="12">
    <source>
        <dbReference type="PROSITE" id="PS50109"/>
    </source>
</evidence>
<dbReference type="EMBL" id="BAAARW010000012">
    <property type="protein sequence ID" value="GAA2421881.1"/>
    <property type="molecule type" value="Genomic_DNA"/>
</dbReference>
<dbReference type="Gene3D" id="1.10.287.130">
    <property type="match status" value="1"/>
</dbReference>
<reference evidence="14 15" key="1">
    <citation type="journal article" date="2019" name="Int. J. Syst. Evol. Microbiol.">
        <title>The Global Catalogue of Microorganisms (GCM) 10K type strain sequencing project: providing services to taxonomists for standard genome sequencing and annotation.</title>
        <authorList>
            <consortium name="The Broad Institute Genomics Platform"/>
            <consortium name="The Broad Institute Genome Sequencing Center for Infectious Disease"/>
            <person name="Wu L."/>
            <person name="Ma J."/>
        </authorList>
    </citation>
    <scope>NUCLEOTIDE SEQUENCE [LARGE SCALE GENOMIC DNA]</scope>
    <source>
        <strain evidence="14 15">JCM 3325</strain>
    </source>
</reference>
<dbReference type="InterPro" id="IPR036890">
    <property type="entry name" value="HATPase_C_sf"/>
</dbReference>
<evidence type="ECO:0000256" key="2">
    <source>
        <dbReference type="ARBA" id="ARBA00004236"/>
    </source>
</evidence>
<dbReference type="SUPFAM" id="SSF55874">
    <property type="entry name" value="ATPase domain of HSP90 chaperone/DNA topoisomerase II/histidine kinase"/>
    <property type="match status" value="1"/>
</dbReference>
<dbReference type="Pfam" id="PF00512">
    <property type="entry name" value="HisKA"/>
    <property type="match status" value="1"/>
</dbReference>
<dbReference type="SUPFAM" id="SSF158472">
    <property type="entry name" value="HAMP domain-like"/>
    <property type="match status" value="1"/>
</dbReference>
<comment type="caution">
    <text evidence="14">The sequence shown here is derived from an EMBL/GenBank/DDBJ whole genome shotgun (WGS) entry which is preliminary data.</text>
</comment>
<keyword evidence="6 11" id="KW-0812">Transmembrane</keyword>
<dbReference type="CDD" id="cd06225">
    <property type="entry name" value="HAMP"/>
    <property type="match status" value="1"/>
</dbReference>
<name>A0ABN3J5M4_9ACTN</name>
<dbReference type="Proteomes" id="UP001501231">
    <property type="component" value="Unassembled WGS sequence"/>
</dbReference>
<dbReference type="InterPro" id="IPR003661">
    <property type="entry name" value="HisK_dim/P_dom"/>
</dbReference>
<keyword evidence="4" id="KW-0597">Phosphoprotein</keyword>
<dbReference type="InterPro" id="IPR050428">
    <property type="entry name" value="TCS_sensor_his_kinase"/>
</dbReference>
<feature type="transmembrane region" description="Helical" evidence="11">
    <location>
        <begin position="29"/>
        <end position="50"/>
    </location>
</feature>
<comment type="subcellular location">
    <subcellularLocation>
        <location evidence="2">Cell membrane</location>
    </subcellularLocation>
</comment>
<dbReference type="SUPFAM" id="SSF47384">
    <property type="entry name" value="Homodimeric domain of signal transducing histidine kinase"/>
    <property type="match status" value="1"/>
</dbReference>
<evidence type="ECO:0000256" key="1">
    <source>
        <dbReference type="ARBA" id="ARBA00000085"/>
    </source>
</evidence>
<dbReference type="SMART" id="SM00388">
    <property type="entry name" value="HisKA"/>
    <property type="match status" value="1"/>
</dbReference>
<evidence type="ECO:0000256" key="3">
    <source>
        <dbReference type="ARBA" id="ARBA00012438"/>
    </source>
</evidence>
<dbReference type="InterPro" id="IPR003594">
    <property type="entry name" value="HATPase_dom"/>
</dbReference>
<evidence type="ECO:0000313" key="14">
    <source>
        <dbReference type="EMBL" id="GAA2421881.1"/>
    </source>
</evidence>
<feature type="domain" description="Histidine kinase" evidence="12">
    <location>
        <begin position="253"/>
        <end position="471"/>
    </location>
</feature>
<evidence type="ECO:0000313" key="15">
    <source>
        <dbReference type="Proteomes" id="UP001501231"/>
    </source>
</evidence>
<dbReference type="EC" id="2.7.13.3" evidence="3"/>
<evidence type="ECO:0000256" key="5">
    <source>
        <dbReference type="ARBA" id="ARBA00022679"/>
    </source>
</evidence>
<evidence type="ECO:0000259" key="13">
    <source>
        <dbReference type="PROSITE" id="PS50885"/>
    </source>
</evidence>
<comment type="catalytic activity">
    <reaction evidence="1">
        <text>ATP + protein L-histidine = ADP + protein N-phospho-L-histidine.</text>
        <dbReference type="EC" id="2.7.13.3"/>
    </reaction>
</comment>
<evidence type="ECO:0000256" key="9">
    <source>
        <dbReference type="ARBA" id="ARBA00023012"/>
    </source>
</evidence>
<dbReference type="Gene3D" id="3.30.565.10">
    <property type="entry name" value="Histidine kinase-like ATPase, C-terminal domain"/>
    <property type="match status" value="1"/>
</dbReference>
<evidence type="ECO:0000256" key="10">
    <source>
        <dbReference type="ARBA" id="ARBA00023136"/>
    </source>
</evidence>